<keyword evidence="8 13" id="KW-0460">Magnesium</keyword>
<keyword evidence="4 13" id="KW-0479">Metal-binding</keyword>
<dbReference type="InterPro" id="IPR036397">
    <property type="entry name" value="RNaseH_sf"/>
</dbReference>
<evidence type="ECO:0000256" key="3">
    <source>
        <dbReference type="ARBA" id="ARBA00022722"/>
    </source>
</evidence>
<keyword evidence="7 13" id="KW-0378">Hydrolase</keyword>
<dbReference type="GO" id="GO:0006310">
    <property type="term" value="P:DNA recombination"/>
    <property type="evidence" value="ECO:0007669"/>
    <property type="project" value="UniProtKB-UniRule"/>
</dbReference>
<evidence type="ECO:0000256" key="14">
    <source>
        <dbReference type="NCBIfam" id="TIGR00228"/>
    </source>
</evidence>
<feature type="active site" evidence="13">
    <location>
        <position position="46"/>
    </location>
</feature>
<evidence type="ECO:0000256" key="9">
    <source>
        <dbReference type="ARBA" id="ARBA00023125"/>
    </source>
</evidence>
<feature type="active site" evidence="13">
    <location>
        <position position="106"/>
    </location>
</feature>
<dbReference type="InterPro" id="IPR002176">
    <property type="entry name" value="X-over_junc_endoDNase_RuvC"/>
</dbReference>
<dbReference type="Gene3D" id="3.30.420.10">
    <property type="entry name" value="Ribonuclease H-like superfamily/Ribonuclease H"/>
    <property type="match status" value="1"/>
</dbReference>
<reference evidence="16" key="1">
    <citation type="submission" date="2018-01" db="EMBL/GenBank/DDBJ databases">
        <authorList>
            <person name="Clerissi C."/>
        </authorList>
    </citation>
    <scope>NUCLEOTIDE SEQUENCE</scope>
    <source>
        <strain evidence="16">Cupriavidus sp. LMG 19464</strain>
    </source>
</reference>
<feature type="active site" evidence="13">
    <location>
        <position position="178"/>
    </location>
</feature>
<comment type="function">
    <text evidence="13">The RuvA-RuvB-RuvC complex processes Holliday junction (HJ) DNA during genetic recombination and DNA repair. Endonuclease that resolves HJ intermediates. Cleaves cruciform DNA by making single-stranded nicks across the HJ at symmetrical positions within the homologous arms, yielding a 5'-phosphate and a 3'-hydroxyl group; requires a central core of homology in the junction. The consensus cleavage sequence is 5'-(A/T)TT(C/G)-3'. Cleavage occurs on the 3'-side of the TT dinucleotide at the point of strand exchange. HJ branch migration catalyzed by RuvA-RuvB allows RuvC to scan DNA until it finds its consensus sequence, where it cleaves and resolves the cruciform DNA.</text>
</comment>
<dbReference type="NCBIfam" id="TIGR00228">
    <property type="entry name" value="ruvC"/>
    <property type="match status" value="1"/>
</dbReference>
<comment type="catalytic activity">
    <reaction evidence="12 13">
        <text>Endonucleolytic cleavage at a junction such as a reciprocal single-stranded crossover between two homologous DNA duplexes (Holliday junction).</text>
        <dbReference type="EC" id="3.1.21.10"/>
    </reaction>
</comment>
<dbReference type="Pfam" id="PF02075">
    <property type="entry name" value="RuvC"/>
    <property type="match status" value="1"/>
</dbReference>
<comment type="subcellular location">
    <subcellularLocation>
        <location evidence="13">Cytoplasm</location>
    </subcellularLocation>
</comment>
<dbReference type="GO" id="GO:0005737">
    <property type="term" value="C:cytoplasm"/>
    <property type="evidence" value="ECO:0007669"/>
    <property type="project" value="UniProtKB-SubCell"/>
</dbReference>
<comment type="subunit">
    <text evidence="13">Homodimer which binds Holliday junction (HJ) DNA. The HJ becomes 2-fold symmetrical on binding to RuvC with unstacked arms; it has a different conformation from HJ DNA in complex with RuvA. In the full resolvosome a probable DNA-RuvA(4)-RuvB(12)-RuvC(2) complex forms which resolves the HJ.</text>
</comment>
<dbReference type="PANTHER" id="PTHR30194">
    <property type="entry name" value="CROSSOVER JUNCTION ENDODEOXYRIBONUCLEASE RUVC"/>
    <property type="match status" value="1"/>
</dbReference>
<dbReference type="InterPro" id="IPR012337">
    <property type="entry name" value="RNaseH-like_sf"/>
</dbReference>
<organism evidence="16">
    <name type="scientific">Cupriavidus taiwanensis</name>
    <dbReference type="NCBI Taxonomy" id="164546"/>
    <lineage>
        <taxon>Bacteria</taxon>
        <taxon>Pseudomonadati</taxon>
        <taxon>Pseudomonadota</taxon>
        <taxon>Betaproteobacteria</taxon>
        <taxon>Burkholderiales</taxon>
        <taxon>Burkholderiaceae</taxon>
        <taxon>Cupriavidus</taxon>
    </lineage>
</organism>
<feature type="region of interest" description="Disordered" evidence="15">
    <location>
        <begin position="14"/>
        <end position="34"/>
    </location>
</feature>
<dbReference type="GO" id="GO:0003677">
    <property type="term" value="F:DNA binding"/>
    <property type="evidence" value="ECO:0007669"/>
    <property type="project" value="UniProtKB-KW"/>
</dbReference>
<evidence type="ECO:0000256" key="5">
    <source>
        <dbReference type="ARBA" id="ARBA00022759"/>
    </source>
</evidence>
<dbReference type="GO" id="GO:0008821">
    <property type="term" value="F:crossover junction DNA endonuclease activity"/>
    <property type="evidence" value="ECO:0007669"/>
    <property type="project" value="UniProtKB-UniRule"/>
</dbReference>
<name>A0A375BTC0_9BURK</name>
<evidence type="ECO:0000256" key="10">
    <source>
        <dbReference type="ARBA" id="ARBA00023172"/>
    </source>
</evidence>
<dbReference type="Proteomes" id="UP000256780">
    <property type="component" value="Chromosome CBM2587_a"/>
</dbReference>
<proteinExistence type="inferred from homology"/>
<dbReference type="SUPFAM" id="SSF53098">
    <property type="entry name" value="Ribonuclease H-like"/>
    <property type="match status" value="1"/>
</dbReference>
<dbReference type="FunFam" id="3.30.420.10:FF:000002">
    <property type="entry name" value="Crossover junction endodeoxyribonuclease RuvC"/>
    <property type="match status" value="1"/>
</dbReference>
<keyword evidence="6 13" id="KW-0227">DNA damage</keyword>
<evidence type="ECO:0000313" key="16">
    <source>
        <dbReference type="EMBL" id="SOY53039.1"/>
    </source>
</evidence>
<keyword evidence="10 13" id="KW-0233">DNA recombination</keyword>
<dbReference type="PROSITE" id="PS01321">
    <property type="entry name" value="RUVC"/>
    <property type="match status" value="1"/>
</dbReference>
<protein>
    <recommendedName>
        <fullName evidence="13 14">Crossover junction endodeoxyribonuclease RuvC</fullName>
        <ecNumber evidence="13 14">3.1.21.10</ecNumber>
    </recommendedName>
    <alternativeName>
        <fullName evidence="13">Holliday junction nuclease RuvC</fullName>
    </alternativeName>
    <alternativeName>
        <fullName evidence="13">Holliday junction resolvase RuvC</fullName>
    </alternativeName>
</protein>
<keyword evidence="9 13" id="KW-0238">DNA-binding</keyword>
<evidence type="ECO:0000256" key="8">
    <source>
        <dbReference type="ARBA" id="ARBA00022842"/>
    </source>
</evidence>
<dbReference type="InterPro" id="IPR020563">
    <property type="entry name" value="X-over_junc_endoDNase_Mg_BS"/>
</dbReference>
<comment type="cofactor">
    <cofactor evidence="13">
        <name>Mg(2+)</name>
        <dbReference type="ChEBI" id="CHEBI:18420"/>
    </cofactor>
    <text evidence="13">Binds 2 Mg(2+) ion per subunit.</text>
</comment>
<evidence type="ECO:0000256" key="15">
    <source>
        <dbReference type="SAM" id="MobiDB-lite"/>
    </source>
</evidence>
<keyword evidence="2 13" id="KW-0963">Cytoplasm</keyword>
<evidence type="ECO:0000256" key="13">
    <source>
        <dbReference type="HAMAP-Rule" id="MF_00034"/>
    </source>
</evidence>
<keyword evidence="5 13" id="KW-0255">Endonuclease</keyword>
<dbReference type="GO" id="GO:0006281">
    <property type="term" value="P:DNA repair"/>
    <property type="evidence" value="ECO:0007669"/>
    <property type="project" value="UniProtKB-UniRule"/>
</dbReference>
<feature type="binding site" evidence="13">
    <location>
        <position position="46"/>
    </location>
    <ligand>
        <name>Mg(2+)</name>
        <dbReference type="ChEBI" id="CHEBI:18420"/>
        <label>1</label>
    </ligand>
</feature>
<feature type="binding site" evidence="13">
    <location>
        <position position="106"/>
    </location>
    <ligand>
        <name>Mg(2+)</name>
        <dbReference type="ChEBI" id="CHEBI:18420"/>
        <label>2</label>
    </ligand>
</feature>
<dbReference type="GO" id="GO:0000287">
    <property type="term" value="F:magnesium ion binding"/>
    <property type="evidence" value="ECO:0007669"/>
    <property type="project" value="UniProtKB-UniRule"/>
</dbReference>
<accession>A0A375BTC0</accession>
<evidence type="ECO:0000256" key="6">
    <source>
        <dbReference type="ARBA" id="ARBA00022763"/>
    </source>
</evidence>
<evidence type="ECO:0000256" key="7">
    <source>
        <dbReference type="ARBA" id="ARBA00022801"/>
    </source>
</evidence>
<comment type="similarity">
    <text evidence="1 13">Belongs to the RuvC family.</text>
</comment>
<dbReference type="CDD" id="cd16962">
    <property type="entry name" value="RuvC"/>
    <property type="match status" value="1"/>
</dbReference>
<feature type="binding site" evidence="13">
    <location>
        <position position="178"/>
    </location>
    <ligand>
        <name>Mg(2+)</name>
        <dbReference type="ChEBI" id="CHEBI:18420"/>
        <label>1</label>
    </ligand>
</feature>
<dbReference type="EMBL" id="OFSQ01000022">
    <property type="protein sequence ID" value="SOY53039.1"/>
    <property type="molecule type" value="Genomic_DNA"/>
</dbReference>
<comment type="caution">
    <text evidence="16">The sequence shown here is derived from an EMBL/GenBank/DDBJ whole genome shotgun (WGS) entry which is preliminary data.</text>
</comment>
<evidence type="ECO:0000256" key="2">
    <source>
        <dbReference type="ARBA" id="ARBA00022490"/>
    </source>
</evidence>
<sequence length="220" mass="23381">MVVQTPADKSCLSRLCSDASRDPPRKKQYTSRRPPYPIPMRILGIDPGLRTTGFGVIEKQGNKLAYIASGTIKSDGNANLPERLKTLYDGISEVSRTYAPDCAAIEKVFVNVNPQSTLLLGQARGAAICGLVGYGLPVFEYTALQLKVAVVGYGRANKAQVQEMVTRLLMLPGQPGSDAADALGVAICHANGGDTLGTLAGLAPDLVRKGMRVRRGRLVG</sequence>
<keyword evidence="11 13" id="KW-0234">DNA repair</keyword>
<evidence type="ECO:0000256" key="11">
    <source>
        <dbReference type="ARBA" id="ARBA00023204"/>
    </source>
</evidence>
<dbReference type="EC" id="3.1.21.10" evidence="13 14"/>
<dbReference type="PRINTS" id="PR00696">
    <property type="entry name" value="RSOLVASERUVC"/>
</dbReference>
<gene>
    <name evidence="13 16" type="primary">ruvC</name>
    <name evidence="16" type="ORF">CBM2587_A30032</name>
</gene>
<keyword evidence="3 13" id="KW-0540">Nuclease</keyword>
<evidence type="ECO:0000256" key="12">
    <source>
        <dbReference type="ARBA" id="ARBA00029354"/>
    </source>
</evidence>
<dbReference type="PANTHER" id="PTHR30194:SF3">
    <property type="entry name" value="CROSSOVER JUNCTION ENDODEOXYRIBONUCLEASE RUVC"/>
    <property type="match status" value="1"/>
</dbReference>
<evidence type="ECO:0000256" key="4">
    <source>
        <dbReference type="ARBA" id="ARBA00022723"/>
    </source>
</evidence>
<dbReference type="HAMAP" id="MF_00034">
    <property type="entry name" value="RuvC"/>
    <property type="match status" value="1"/>
</dbReference>
<dbReference type="GO" id="GO:0048476">
    <property type="term" value="C:Holliday junction resolvase complex"/>
    <property type="evidence" value="ECO:0007669"/>
    <property type="project" value="UniProtKB-UniRule"/>
</dbReference>
<dbReference type="AlphaFoldDB" id="A0A375BTC0"/>
<evidence type="ECO:0000256" key="1">
    <source>
        <dbReference type="ARBA" id="ARBA00009518"/>
    </source>
</evidence>